<evidence type="ECO:0000313" key="2">
    <source>
        <dbReference type="EMBL" id="GFD47847.1"/>
    </source>
</evidence>
<feature type="compositionally biased region" description="Basic residues" evidence="1">
    <location>
        <begin position="114"/>
        <end position="132"/>
    </location>
</feature>
<feature type="compositionally biased region" description="Low complexity" evidence="1">
    <location>
        <begin position="1"/>
        <end position="23"/>
    </location>
</feature>
<gene>
    <name evidence="2" type="ORF">Tci_919816</name>
</gene>
<feature type="non-terminal residue" evidence="2">
    <location>
        <position position="1"/>
    </location>
</feature>
<evidence type="ECO:0000256" key="1">
    <source>
        <dbReference type="SAM" id="MobiDB-lite"/>
    </source>
</evidence>
<feature type="compositionally biased region" description="Basic residues" evidence="1">
    <location>
        <begin position="75"/>
        <end position="87"/>
    </location>
</feature>
<feature type="region of interest" description="Disordered" evidence="1">
    <location>
        <begin position="1"/>
        <end position="132"/>
    </location>
</feature>
<accession>A0A699WKB8</accession>
<comment type="caution">
    <text evidence="2">The sequence shown here is derived from an EMBL/GenBank/DDBJ whole genome shotgun (WGS) entry which is preliminary data.</text>
</comment>
<proteinExistence type="predicted"/>
<feature type="compositionally biased region" description="Low complexity" evidence="1">
    <location>
        <begin position="104"/>
        <end position="113"/>
    </location>
</feature>
<protein>
    <submittedName>
        <fullName evidence="2">Uncharacterized protein</fullName>
    </submittedName>
</protein>
<feature type="compositionally biased region" description="Basic residues" evidence="1">
    <location>
        <begin position="37"/>
        <end position="49"/>
    </location>
</feature>
<dbReference type="AlphaFoldDB" id="A0A699WKB8"/>
<feature type="non-terminal residue" evidence="2">
    <location>
        <position position="132"/>
    </location>
</feature>
<sequence length="132" mass="13673">GKLSLPAAVSGPAPAGQAPAGGAARTGYVAHSGHPARGVHHGRGVRRPRAAGAPGPRRQRTAGRYLLQLHLPGALRRRQPHRRHHGVCQRSNRAGAGPPGCGAGQPRPRSAGGRAHRGAARRPRRCRSAAQP</sequence>
<reference evidence="2" key="1">
    <citation type="journal article" date="2019" name="Sci. Rep.">
        <title>Draft genome of Tanacetum cinerariifolium, the natural source of mosquito coil.</title>
        <authorList>
            <person name="Yamashiro T."/>
            <person name="Shiraishi A."/>
            <person name="Satake H."/>
            <person name="Nakayama K."/>
        </authorList>
    </citation>
    <scope>NUCLEOTIDE SEQUENCE</scope>
</reference>
<organism evidence="2">
    <name type="scientific">Tanacetum cinerariifolium</name>
    <name type="common">Dalmatian daisy</name>
    <name type="synonym">Chrysanthemum cinerariifolium</name>
    <dbReference type="NCBI Taxonomy" id="118510"/>
    <lineage>
        <taxon>Eukaryota</taxon>
        <taxon>Viridiplantae</taxon>
        <taxon>Streptophyta</taxon>
        <taxon>Embryophyta</taxon>
        <taxon>Tracheophyta</taxon>
        <taxon>Spermatophyta</taxon>
        <taxon>Magnoliopsida</taxon>
        <taxon>eudicotyledons</taxon>
        <taxon>Gunneridae</taxon>
        <taxon>Pentapetalae</taxon>
        <taxon>asterids</taxon>
        <taxon>campanulids</taxon>
        <taxon>Asterales</taxon>
        <taxon>Asteraceae</taxon>
        <taxon>Asteroideae</taxon>
        <taxon>Anthemideae</taxon>
        <taxon>Anthemidinae</taxon>
        <taxon>Tanacetum</taxon>
    </lineage>
</organism>
<dbReference type="EMBL" id="BKCJ011709118">
    <property type="protein sequence ID" value="GFD47847.1"/>
    <property type="molecule type" value="Genomic_DNA"/>
</dbReference>
<name>A0A699WKB8_TANCI</name>